<comment type="subcellular location">
    <subcellularLocation>
        <location evidence="1">Membrane</location>
        <topology evidence="1">Multi-pass membrane protein</topology>
    </subcellularLocation>
</comment>
<dbReference type="OrthoDB" id="1491481at2"/>
<dbReference type="SMART" id="SM00089">
    <property type="entry name" value="PKD"/>
    <property type="match status" value="21"/>
</dbReference>
<organism evidence="7 8">
    <name type="scientific">Taibaiella soli</name>
    <dbReference type="NCBI Taxonomy" id="1649169"/>
    <lineage>
        <taxon>Bacteria</taxon>
        <taxon>Pseudomonadati</taxon>
        <taxon>Bacteroidota</taxon>
        <taxon>Chitinophagia</taxon>
        <taxon>Chitinophagales</taxon>
        <taxon>Chitinophagaceae</taxon>
        <taxon>Taibaiella</taxon>
    </lineage>
</organism>
<dbReference type="InterPro" id="IPR035986">
    <property type="entry name" value="PKD_dom_sf"/>
</dbReference>
<keyword evidence="2" id="KW-0812">Transmembrane</keyword>
<keyword evidence="8" id="KW-1185">Reference proteome</keyword>
<name>A0A2W2AI25_9BACT</name>
<feature type="domain" description="PKD" evidence="6">
    <location>
        <begin position="771"/>
        <end position="847"/>
    </location>
</feature>
<evidence type="ECO:0000313" key="7">
    <source>
        <dbReference type="EMBL" id="PZF73222.1"/>
    </source>
</evidence>
<feature type="domain" description="PKD" evidence="6">
    <location>
        <begin position="27"/>
        <end position="106"/>
    </location>
</feature>
<dbReference type="CDD" id="cd00146">
    <property type="entry name" value="PKD"/>
    <property type="match status" value="10"/>
</dbReference>
<reference evidence="7 8" key="1">
    <citation type="submission" date="2018-06" db="EMBL/GenBank/DDBJ databases">
        <title>Mucibacter soli gen. nov., sp. nov., a new member of the family Chitinophagaceae producing mucin.</title>
        <authorList>
            <person name="Kim M.-K."/>
            <person name="Park S."/>
            <person name="Kim T.-S."/>
            <person name="Joung Y."/>
            <person name="Han J.-H."/>
            <person name="Kim S.B."/>
        </authorList>
    </citation>
    <scope>NUCLEOTIDE SEQUENCE [LARGE SCALE GENOMIC DNA]</scope>
    <source>
        <strain evidence="7 8">R1-15</strain>
    </source>
</reference>
<dbReference type="Pfam" id="PF18911">
    <property type="entry name" value="PKD_4"/>
    <property type="match status" value="13"/>
</dbReference>
<feature type="domain" description="PKD" evidence="6">
    <location>
        <begin position="308"/>
        <end position="340"/>
    </location>
</feature>
<dbReference type="Pfam" id="PF13585">
    <property type="entry name" value="CHU_C"/>
    <property type="match status" value="1"/>
</dbReference>
<dbReference type="GO" id="GO:0006816">
    <property type="term" value="P:calcium ion transport"/>
    <property type="evidence" value="ECO:0007669"/>
    <property type="project" value="TreeGrafter"/>
</dbReference>
<comment type="caution">
    <text evidence="7">The sequence shown here is derived from an EMBL/GenBank/DDBJ whole genome shotgun (WGS) entry which is preliminary data.</text>
</comment>
<feature type="domain" description="PKD" evidence="6">
    <location>
        <begin position="137"/>
        <end position="198"/>
    </location>
</feature>
<evidence type="ECO:0000256" key="1">
    <source>
        <dbReference type="ARBA" id="ARBA00004141"/>
    </source>
</evidence>
<dbReference type="InterPro" id="IPR022409">
    <property type="entry name" value="PKD/Chitinase_dom"/>
</dbReference>
<accession>A0A2W2AI25</accession>
<feature type="domain" description="PKD" evidence="6">
    <location>
        <begin position="857"/>
        <end position="942"/>
    </location>
</feature>
<dbReference type="InterPro" id="IPR026341">
    <property type="entry name" value="T9SS_type_B"/>
</dbReference>
<feature type="domain" description="PKD" evidence="6">
    <location>
        <begin position="438"/>
        <end position="523"/>
    </location>
</feature>
<dbReference type="InterPro" id="IPR000601">
    <property type="entry name" value="PKD_dom"/>
</dbReference>
<dbReference type="EMBL" id="QKTW01000015">
    <property type="protein sequence ID" value="PZF73222.1"/>
    <property type="molecule type" value="Genomic_DNA"/>
</dbReference>
<feature type="domain" description="PKD" evidence="6">
    <location>
        <begin position="196"/>
        <end position="280"/>
    </location>
</feature>
<evidence type="ECO:0000259" key="6">
    <source>
        <dbReference type="PROSITE" id="PS50093"/>
    </source>
</evidence>
<keyword evidence="3" id="KW-0677">Repeat</keyword>
<dbReference type="GO" id="GO:0005261">
    <property type="term" value="F:monoatomic cation channel activity"/>
    <property type="evidence" value="ECO:0007669"/>
    <property type="project" value="TreeGrafter"/>
</dbReference>
<dbReference type="NCBIfam" id="TIGR04131">
    <property type="entry name" value="Bac_Flav_CTERM"/>
    <property type="match status" value="1"/>
</dbReference>
<dbReference type="PANTHER" id="PTHR46730">
    <property type="entry name" value="POLYCYSTIN-1"/>
    <property type="match status" value="1"/>
</dbReference>
<dbReference type="GO" id="GO:0005886">
    <property type="term" value="C:plasma membrane"/>
    <property type="evidence" value="ECO:0007669"/>
    <property type="project" value="TreeGrafter"/>
</dbReference>
<dbReference type="SUPFAM" id="SSF49299">
    <property type="entry name" value="PKD domain"/>
    <property type="match status" value="14"/>
</dbReference>
<gene>
    <name evidence="7" type="ORF">DN068_10150</name>
</gene>
<evidence type="ECO:0000256" key="5">
    <source>
        <dbReference type="ARBA" id="ARBA00023136"/>
    </source>
</evidence>
<dbReference type="PANTHER" id="PTHR46730:SF4">
    <property type="entry name" value="POLYCYSTIC KIDNEY DISEASE PROTEIN 1-LIKE 1"/>
    <property type="match status" value="1"/>
</dbReference>
<proteinExistence type="predicted"/>
<evidence type="ECO:0000256" key="2">
    <source>
        <dbReference type="ARBA" id="ARBA00022692"/>
    </source>
</evidence>
<feature type="domain" description="PKD" evidence="6">
    <location>
        <begin position="970"/>
        <end position="1024"/>
    </location>
</feature>
<feature type="domain" description="PKD" evidence="6">
    <location>
        <begin position="1051"/>
        <end position="1087"/>
    </location>
</feature>
<evidence type="ECO:0000256" key="4">
    <source>
        <dbReference type="ARBA" id="ARBA00022989"/>
    </source>
</evidence>
<dbReference type="InterPro" id="IPR013783">
    <property type="entry name" value="Ig-like_fold"/>
</dbReference>
<feature type="domain" description="PKD" evidence="6">
    <location>
        <begin position="522"/>
        <end position="585"/>
    </location>
</feature>
<dbReference type="PROSITE" id="PS50093">
    <property type="entry name" value="PKD"/>
    <property type="match status" value="14"/>
</dbReference>
<evidence type="ECO:0000313" key="8">
    <source>
        <dbReference type="Proteomes" id="UP000248745"/>
    </source>
</evidence>
<sequence>MRFMRRLLYTLLCIGMAIGLPVRSFALQAAFQAVPTFSCSPVLVNFIDQSTGTPISWKWDFGDGTVNTDTTIANASHTYFGVGTYTVTLVVWDGSTSSSVQHIVIVNPKPTVNFTASDSSVSCAPKTVTFNNTTTLGTPGAGTYSWDFGDGGTSTAANPTYTYTVPGTYNVTLVAVNSGGCTQSFTKSSYITVLAKPHADFTSANNTACNAPASVSFTNASTGSASYQWNFGDGGTSTAASPTHTYTASGTYTVTLIASNGSCTDTITKTGFVNVSSGLNPAFTYSSPACVGHPVTFTITNAFPYVFWDFGDGTTAINLAAPTHVYSAPGNYTVKLYGGNGTCVDSTSTVITVNASPTAGFTATNTISCSTPLTTAFTNTSSGGSYTWDFGDGTTSTQTSPSHTYTSFGTYSVRLIATGNGGCSDTFISPNLVQIVAPTISISASPNAGCLPLTTTFSANITSLIPVSTITWNFGDGNTGTGANPTHTYSALGSYTVTATITTTSGCTATSSPITINVNTKPTANFTAAPTTVCPNTPVTFTNTSTGTVTTYTWLFGNGTTSSQTNPVISYDDPGTYTVTLIANNGGCTDTMVQSNLILVHPPKADFNYTVNCSNRLQVTFTDASIGAQVYSWDFGDGNTATGVTNPVHTYASNNNGVPYIVKLTVTNTTFGCTDTIVKKVRLFPLVAQFSSNDTSICKSGTANFTATSDSNYVSYTWDFGDGSPATTTTTSTTSHVYSTIGSYTVILTVKDIYNCSTTTTLTNYVKIKGPVVSFTNTPAVACAPALITFTNTTTFPQGTSTSSYAWNFGDGTTSTLTSPTHTYPTAGTYTVTLIASDASGCTDTATHIGAVIVNKPTASFTASPTNACLNVPITFTNTSVGTGTLTYNWDFGDGTGSTATSPSHTYAANGTYTIRLIATEGGTCSDTMTQTAYINVSSVVAGFNMSDTAANCPPLTVNFTNVSTGATNYFWNFGNGNVSTSPNPTSVFTTPGVYQVKLKVTNASGCVDSMIKTVTVHGPTGSFSIAPLSGCAPLTITLTATTSNTQYIIWDFDNGTTLTTSNSVSTYTYTLPGNYVPKLIASNGANCDLPIYGVDTVKVGGMTAAISHQPPSLCGSGTIAFTDTVFSTTATITTRSWTFDDGGTSTAHNPSHTYATAGTYIVKLVLTSAVGCKDTVTDTVHILPKPTVSGGGNVSFCAGGSTTLTATGASTYVWSPATGLSCTTCASPVANPTGTTTYTVVGTATNGCTDTNQVIVTVNPLPTISAGSDVSICNGASATLTATGGTTYSWTPATGLSCTNCASPSANPATTTTYTVTGTNTAGCSNTATVTVNVTATPIISGGPNQTICTGSSTTLNASGGVTYSWTPATGLSCTNCASPTANPATTTTYTVTGTAAGGCTGTAQVTVTVTNLPPVSAGPNTAICNGSSTTLNATGATTYSWTPATGLSCTNCASPTANPTTTTTYTVTGVATGGCSNTSTVTITVNPLPTISAGSNQTICSGNSTTLTATGGTSYTWTPATGLSCTNCASPTANPTATTTYTVTGTDANTCSNTAQVTVNVTAPPTISGGPNQTICTGSSTTLNASGGVTYSWTPATGLSCTNCASPTANPATTTTYTVTGTAAGGCTGTAQVTVTVTNLPPVSAGPNAAICNGSSTTLNATGATTYSWTPATGLSCTNCASPTANPTTTTTYTVTGVATGGCSNTSTVTITVNPLPTISAGSNQTICSGNSTTLTATGGTSYTWTPATGLSCTNCASPTANPTTTTTYTVTGTDANTCSNTAQVTVNVNTPPTISAGTNQTICTGASTTLTATGGVSYSWSPATGLSCTNCASPTANPTTTTTYTVTGTGANGCTATSTVTVTVTNLPTVSGGPNAAICNGAATTLNATGATTYSWSPATGLSCTSCASPVANPTSTTTYTVTGTATGGCSNTAQVTVTVNPLPTISAGSNQTICAGGSVTLTATGGTTYSWTPTTGLSCTTCASPVASPTATTTYTVTGTSNGCSNTSTVTVTVNTAPTISAGTGQSICKGNSTTLTATGGVSYSWSPATGLSCTNCASPIASPTTTTTYTVTGTGANGCTATSQVTVTIYTQPIISGGSNQNLCTGSSVTLNATGGSTYVWSPATGLSCTACPSPVATPTNTTTYTVVGTDTHGCVDSGHVTVTVNPLPVVDAGANQTICAGTTTQLQASGASTYSWSPATGLSCTNCANPVASPTTTTTYTVTGTSTAGCHATSTVTVTVNPAPGVTAGAPQTICKGNSAQLNAIGAVTYSWSPATGLSCTTCPDPIATPTTPTVYTVTGTDANGCSATATVAVNFFTPPTISAGADQTLCVGSSAQLQATGGVSYLWTPSNTLSCDNCPNPLATPTTNTTYQVVGTDANGCKDSAKLNISVIQHVPTSVGPGDTLCKGESANLSASGGTSYLWSPSAGLNSTTSATPTATPDVTTTYMVLIQENQCFTDTDYVTVIVNPQPTVDLGPDQAVGAGAGVTLNPKITDATIYQWTPTAYLSCSDCPNPVASPIKTTTYTLVVSNEFGCSDSDAITLSVECDNNQLFIPNTFTPNGDGQNDIFYPHGKGVSTIKRMRIYDRWGELVFDAQNMPVNDPSYGWDGSYKGQRLTPDTYIYIVDATCVTGQPLQIKGDVSLIR</sequence>
<keyword evidence="4" id="KW-1133">Transmembrane helix</keyword>
<feature type="domain" description="PKD" evidence="6">
    <location>
        <begin position="686"/>
        <end position="766"/>
    </location>
</feature>
<dbReference type="Gene3D" id="2.60.40.10">
    <property type="entry name" value="Immunoglobulins"/>
    <property type="match status" value="18"/>
</dbReference>
<evidence type="ECO:0000256" key="3">
    <source>
        <dbReference type="ARBA" id="ARBA00022737"/>
    </source>
</evidence>
<feature type="domain" description="PKD" evidence="6">
    <location>
        <begin position="631"/>
        <end position="653"/>
    </location>
</feature>
<feature type="domain" description="PKD" evidence="6">
    <location>
        <begin position="1103"/>
        <end position="1183"/>
    </location>
</feature>
<protein>
    <recommendedName>
        <fullName evidence="6">PKD domain-containing protein</fullName>
    </recommendedName>
</protein>
<dbReference type="Proteomes" id="UP000248745">
    <property type="component" value="Unassembled WGS sequence"/>
</dbReference>
<keyword evidence="5" id="KW-0472">Membrane</keyword>
<feature type="domain" description="PKD" evidence="6">
    <location>
        <begin position="356"/>
        <end position="422"/>
    </location>
</feature>